<name>S9W6Z5_SCHCR</name>
<evidence type="ECO:0000256" key="2">
    <source>
        <dbReference type="ARBA" id="ARBA00008995"/>
    </source>
</evidence>
<organism evidence="11 12">
    <name type="scientific">Schizosaccharomyces cryophilus (strain OY26 / ATCC MYA-4695 / CBS 11777 / NBRC 106824 / NRRL Y48691)</name>
    <name type="common">Fission yeast</name>
    <dbReference type="NCBI Taxonomy" id="653667"/>
    <lineage>
        <taxon>Eukaryota</taxon>
        <taxon>Fungi</taxon>
        <taxon>Dikarya</taxon>
        <taxon>Ascomycota</taxon>
        <taxon>Taphrinomycotina</taxon>
        <taxon>Schizosaccharomycetes</taxon>
        <taxon>Schizosaccharomycetales</taxon>
        <taxon>Schizosaccharomycetaceae</taxon>
        <taxon>Schizosaccharomyces</taxon>
    </lineage>
</organism>
<evidence type="ECO:0000256" key="8">
    <source>
        <dbReference type="ARBA" id="ARBA00023187"/>
    </source>
</evidence>
<dbReference type="GO" id="GO:0071004">
    <property type="term" value="C:U2-type prespliceosome"/>
    <property type="evidence" value="ECO:0007669"/>
    <property type="project" value="TreeGrafter"/>
</dbReference>
<gene>
    <name evidence="11" type="ORF">SPOG_03111</name>
</gene>
<keyword evidence="3" id="KW-0507">mRNA processing</keyword>
<accession>S9W6Z5</accession>
<keyword evidence="6" id="KW-0863">Zinc-finger</keyword>
<evidence type="ECO:0000313" key="12">
    <source>
        <dbReference type="Proteomes" id="UP000015464"/>
    </source>
</evidence>
<dbReference type="STRING" id="653667.S9W6Z5"/>
<keyword evidence="12" id="KW-1185">Reference proteome</keyword>
<dbReference type="InterPro" id="IPR031781">
    <property type="entry name" value="SF3A2_dom"/>
</dbReference>
<evidence type="ECO:0000256" key="5">
    <source>
        <dbReference type="ARBA" id="ARBA00022728"/>
    </source>
</evidence>
<dbReference type="Pfam" id="PF16835">
    <property type="entry name" value="SF3A2"/>
    <property type="match status" value="1"/>
</dbReference>
<keyword evidence="9" id="KW-0539">Nucleus</keyword>
<evidence type="ECO:0000259" key="10">
    <source>
        <dbReference type="PROSITE" id="PS50171"/>
    </source>
</evidence>
<dbReference type="GO" id="GO:0003676">
    <property type="term" value="F:nucleic acid binding"/>
    <property type="evidence" value="ECO:0007669"/>
    <property type="project" value="InterPro"/>
</dbReference>
<dbReference type="AlphaFoldDB" id="S9W6Z5"/>
<dbReference type="RefSeq" id="XP_013021224.1">
    <property type="nucleotide sequence ID" value="XM_013165770.1"/>
</dbReference>
<dbReference type="OMA" id="EFWIQIM"/>
<dbReference type="PROSITE" id="PS50171">
    <property type="entry name" value="ZF_MATRIN"/>
    <property type="match status" value="1"/>
</dbReference>
<evidence type="ECO:0000256" key="1">
    <source>
        <dbReference type="ARBA" id="ARBA00004123"/>
    </source>
</evidence>
<dbReference type="eggNOG" id="KOG0227">
    <property type="taxonomic scope" value="Eukaryota"/>
</dbReference>
<evidence type="ECO:0000256" key="6">
    <source>
        <dbReference type="ARBA" id="ARBA00022771"/>
    </source>
</evidence>
<proteinExistence type="inferred from homology"/>
<comment type="similarity">
    <text evidence="2">Belongs to the SF3A2 family.</text>
</comment>
<dbReference type="InterPro" id="IPR000690">
    <property type="entry name" value="Matrin/U1-C_Znf_C2H2"/>
</dbReference>
<keyword evidence="4" id="KW-0479">Metal-binding</keyword>
<dbReference type="GO" id="GO:0005686">
    <property type="term" value="C:U2 snRNP"/>
    <property type="evidence" value="ECO:0007669"/>
    <property type="project" value="EnsemblFungi"/>
</dbReference>
<dbReference type="PANTHER" id="PTHR23205">
    <property type="entry name" value="SPLICING FACTOR 3A SUBUNIT 2"/>
    <property type="match status" value="1"/>
</dbReference>
<dbReference type="SUPFAM" id="SSF57667">
    <property type="entry name" value="beta-beta-alpha zinc fingers"/>
    <property type="match status" value="1"/>
</dbReference>
<dbReference type="Pfam" id="PF12874">
    <property type="entry name" value="zf-met"/>
    <property type="match status" value="1"/>
</dbReference>
<dbReference type="SMART" id="SM00451">
    <property type="entry name" value="ZnF_U1"/>
    <property type="match status" value="1"/>
</dbReference>
<dbReference type="Proteomes" id="UP000015464">
    <property type="component" value="Unassembled WGS sequence"/>
</dbReference>
<dbReference type="HOGENOM" id="CLU_050757_1_0_1"/>
<sequence>MDYQNRAGSRFGGGGVAGYQETNAARRERLKKLALETIDLSKHNLPKKYIQDPYFMKNHLGTYECRLCLTMHANENSYLTHTQGKAHQTNLARREALENRKAQRTAPVVQTGLSQSQVPLRKNIMKIGRPGYKASKIRDPETGQFGLRFQLKYPDIQVNVKPRYRIMSAYEQRVEAPDRKFQYLVVAAEPYESVAFKINAHEIDRSPGRFWTYWDAPTYTIQFFFNVDKLS</sequence>
<dbReference type="EMBL" id="KE546988">
    <property type="protein sequence ID" value="EPY53655.1"/>
    <property type="molecule type" value="Genomic_DNA"/>
</dbReference>
<dbReference type="InterPro" id="IPR052092">
    <property type="entry name" value="SF3A2"/>
</dbReference>
<dbReference type="OrthoDB" id="10250970at2759"/>
<dbReference type="GeneID" id="25037430"/>
<protein>
    <submittedName>
        <fullName evidence="11">Zinc finger protein Sap62</fullName>
    </submittedName>
</protein>
<reference evidence="11 12" key="1">
    <citation type="journal article" date="2011" name="Science">
        <title>Comparative functional genomics of the fission yeasts.</title>
        <authorList>
            <person name="Rhind N."/>
            <person name="Chen Z."/>
            <person name="Yassour M."/>
            <person name="Thompson D.A."/>
            <person name="Haas B.J."/>
            <person name="Habib N."/>
            <person name="Wapinski I."/>
            <person name="Roy S."/>
            <person name="Lin M.F."/>
            <person name="Heiman D.I."/>
            <person name="Young S.K."/>
            <person name="Furuya K."/>
            <person name="Guo Y."/>
            <person name="Pidoux A."/>
            <person name="Chen H.M."/>
            <person name="Robbertse B."/>
            <person name="Goldberg J.M."/>
            <person name="Aoki K."/>
            <person name="Bayne E.H."/>
            <person name="Berlin A.M."/>
            <person name="Desjardins C.A."/>
            <person name="Dobbs E."/>
            <person name="Dukaj L."/>
            <person name="Fan L."/>
            <person name="FitzGerald M.G."/>
            <person name="French C."/>
            <person name="Gujja S."/>
            <person name="Hansen K."/>
            <person name="Keifenheim D."/>
            <person name="Levin J.Z."/>
            <person name="Mosher R.A."/>
            <person name="Mueller C.A."/>
            <person name="Pfiffner J."/>
            <person name="Priest M."/>
            <person name="Russ C."/>
            <person name="Smialowska A."/>
            <person name="Swoboda P."/>
            <person name="Sykes S.M."/>
            <person name="Vaughn M."/>
            <person name="Vengrova S."/>
            <person name="Yoder R."/>
            <person name="Zeng Q."/>
            <person name="Allshire R."/>
            <person name="Baulcombe D."/>
            <person name="Birren B.W."/>
            <person name="Brown W."/>
            <person name="Ekwall K."/>
            <person name="Kellis M."/>
            <person name="Leatherwood J."/>
            <person name="Levin H."/>
            <person name="Margalit H."/>
            <person name="Martienssen R."/>
            <person name="Nieduszynski C.A."/>
            <person name="Spatafora J.W."/>
            <person name="Friedman N."/>
            <person name="Dalgaard J.Z."/>
            <person name="Baumann P."/>
            <person name="Niki H."/>
            <person name="Regev A."/>
            <person name="Nusbaum C."/>
        </authorList>
    </citation>
    <scope>NUCLEOTIDE SEQUENCE [LARGE SCALE GENOMIC DNA]</scope>
    <source>
        <strain evidence="12">OY26 / ATCC MYA-4695 / CBS 11777 / NBRC 106824 / NRRL Y48691</strain>
    </source>
</reference>
<dbReference type="Gene3D" id="2.60.40.2690">
    <property type="match status" value="1"/>
</dbReference>
<dbReference type="PANTHER" id="PTHR23205:SF0">
    <property type="entry name" value="SPLICING FACTOR 3A SUBUNIT 2"/>
    <property type="match status" value="1"/>
</dbReference>
<evidence type="ECO:0000256" key="9">
    <source>
        <dbReference type="ARBA" id="ARBA00023242"/>
    </source>
</evidence>
<dbReference type="GO" id="GO:0008270">
    <property type="term" value="F:zinc ion binding"/>
    <property type="evidence" value="ECO:0007669"/>
    <property type="project" value="UniProtKB-KW"/>
</dbReference>
<comment type="subcellular location">
    <subcellularLocation>
        <location evidence="1">Nucleus</location>
    </subcellularLocation>
</comment>
<dbReference type="InterPro" id="IPR003604">
    <property type="entry name" value="Matrin/U1-like-C_Znf_C2H2"/>
</dbReference>
<dbReference type="InterPro" id="IPR013087">
    <property type="entry name" value="Znf_C2H2_type"/>
</dbReference>
<dbReference type="GO" id="GO:0071013">
    <property type="term" value="C:catalytic step 2 spliceosome"/>
    <property type="evidence" value="ECO:0007669"/>
    <property type="project" value="TreeGrafter"/>
</dbReference>
<evidence type="ECO:0000256" key="4">
    <source>
        <dbReference type="ARBA" id="ARBA00022723"/>
    </source>
</evidence>
<dbReference type="GO" id="GO:0000245">
    <property type="term" value="P:spliceosomal complex assembly"/>
    <property type="evidence" value="ECO:0007669"/>
    <property type="project" value="TreeGrafter"/>
</dbReference>
<evidence type="ECO:0000256" key="3">
    <source>
        <dbReference type="ARBA" id="ARBA00022664"/>
    </source>
</evidence>
<dbReference type="InterPro" id="IPR036236">
    <property type="entry name" value="Znf_C2H2_sf"/>
</dbReference>
<dbReference type="SMART" id="SM01050">
    <property type="entry name" value="CactinC_cactus"/>
    <property type="match status" value="1"/>
</dbReference>
<keyword evidence="7" id="KW-0862">Zinc</keyword>
<keyword evidence="5" id="KW-0747">Spliceosome</keyword>
<evidence type="ECO:0000256" key="7">
    <source>
        <dbReference type="ARBA" id="ARBA00022833"/>
    </source>
</evidence>
<feature type="domain" description="Matrin-type" evidence="10">
    <location>
        <begin position="63"/>
        <end position="93"/>
    </location>
</feature>
<keyword evidence="8" id="KW-0508">mRNA splicing</keyword>
<evidence type="ECO:0000313" key="11">
    <source>
        <dbReference type="EMBL" id="EPY53655.1"/>
    </source>
</evidence>